<dbReference type="Pfam" id="PF00753">
    <property type="entry name" value="Lactamase_B"/>
    <property type="match status" value="1"/>
</dbReference>
<dbReference type="OrthoDB" id="536211at2759"/>
<dbReference type="SUPFAM" id="SSF56281">
    <property type="entry name" value="Metallo-hydrolase/oxidoreductase"/>
    <property type="match status" value="1"/>
</dbReference>
<dbReference type="InterPro" id="IPR001279">
    <property type="entry name" value="Metallo-B-lactamas"/>
</dbReference>
<evidence type="ECO:0000313" key="3">
    <source>
        <dbReference type="Proteomes" id="UP000054321"/>
    </source>
</evidence>
<gene>
    <name evidence="2" type="ORF">OIDMADRAFT_200400</name>
</gene>
<name>A0A0C3GXI4_OIDMZ</name>
<dbReference type="Gene3D" id="3.60.15.10">
    <property type="entry name" value="Ribonuclease Z/Hydroxyacylglutathione hydrolase-like"/>
    <property type="match status" value="1"/>
</dbReference>
<protein>
    <recommendedName>
        <fullName evidence="1">Metallo-beta-lactamase domain-containing protein</fullName>
    </recommendedName>
</protein>
<dbReference type="PANTHER" id="PTHR42951">
    <property type="entry name" value="METALLO-BETA-LACTAMASE DOMAIN-CONTAINING"/>
    <property type="match status" value="1"/>
</dbReference>
<dbReference type="CDD" id="cd07739">
    <property type="entry name" value="metallo-hydrolase-like_MBL-fold"/>
    <property type="match status" value="1"/>
</dbReference>
<dbReference type="InterPro" id="IPR036866">
    <property type="entry name" value="RibonucZ/Hydroxyglut_hydro"/>
</dbReference>
<dbReference type="SMART" id="SM00849">
    <property type="entry name" value="Lactamase_B"/>
    <property type="match status" value="1"/>
</dbReference>
<reference evidence="2 3" key="1">
    <citation type="submission" date="2014-04" db="EMBL/GenBank/DDBJ databases">
        <authorList>
            <consortium name="DOE Joint Genome Institute"/>
            <person name="Kuo A."/>
            <person name="Martino E."/>
            <person name="Perotto S."/>
            <person name="Kohler A."/>
            <person name="Nagy L.G."/>
            <person name="Floudas D."/>
            <person name="Copeland A."/>
            <person name="Barry K.W."/>
            <person name="Cichocki N."/>
            <person name="Veneault-Fourrey C."/>
            <person name="LaButti K."/>
            <person name="Lindquist E.A."/>
            <person name="Lipzen A."/>
            <person name="Lundell T."/>
            <person name="Morin E."/>
            <person name="Murat C."/>
            <person name="Sun H."/>
            <person name="Tunlid A."/>
            <person name="Henrissat B."/>
            <person name="Grigoriev I.V."/>
            <person name="Hibbett D.S."/>
            <person name="Martin F."/>
            <person name="Nordberg H.P."/>
            <person name="Cantor M.N."/>
            <person name="Hua S.X."/>
        </authorList>
    </citation>
    <scope>NUCLEOTIDE SEQUENCE [LARGE SCALE GENOMIC DNA]</scope>
    <source>
        <strain evidence="2 3">Zn</strain>
    </source>
</reference>
<dbReference type="Proteomes" id="UP000054321">
    <property type="component" value="Unassembled WGS sequence"/>
</dbReference>
<keyword evidence="3" id="KW-1185">Reference proteome</keyword>
<feature type="domain" description="Metallo-beta-lactamase" evidence="1">
    <location>
        <begin position="30"/>
        <end position="220"/>
    </location>
</feature>
<dbReference type="InParanoid" id="A0A0C3GXI4"/>
<dbReference type="PANTHER" id="PTHR42951:SF14">
    <property type="entry name" value="METALLO-BETA-LACTAMASE SUPERFAMILY PROTEIN"/>
    <property type="match status" value="1"/>
</dbReference>
<dbReference type="InterPro" id="IPR050855">
    <property type="entry name" value="NDM-1-like"/>
</dbReference>
<accession>A0A0C3GXI4</accession>
<evidence type="ECO:0000259" key="1">
    <source>
        <dbReference type="SMART" id="SM00849"/>
    </source>
</evidence>
<evidence type="ECO:0000313" key="2">
    <source>
        <dbReference type="EMBL" id="KIN00766.1"/>
    </source>
</evidence>
<sequence length="282" mass="31500">MHLQFTIYTSSRASLTRTAPPGLEELKTVPTSYTLIYGENDAVLVDVPLTSNSAREVAEQIISTGKTLKYIYITHPHGDHYFGLSVLLATFPDVKPVATREAVTAMQIEVEREGNPNTAFFTRLFPGEVPEELVVPEVLEKDEIELEGERLIVVRTGHTDTNHTTTLWVPSIGLAVTGDSTYNNVHPFIGESKTKALRDEWIGALDIIHRLEPKWVVSGHRDPSKDDRGPRVIEETKKYFADLEKAVQETRSVEDLYYVMLKLYPGRLNPGSLWGAANALKG</sequence>
<organism evidence="2 3">
    <name type="scientific">Oidiodendron maius (strain Zn)</name>
    <dbReference type="NCBI Taxonomy" id="913774"/>
    <lineage>
        <taxon>Eukaryota</taxon>
        <taxon>Fungi</taxon>
        <taxon>Dikarya</taxon>
        <taxon>Ascomycota</taxon>
        <taxon>Pezizomycotina</taxon>
        <taxon>Leotiomycetes</taxon>
        <taxon>Leotiomycetes incertae sedis</taxon>
        <taxon>Myxotrichaceae</taxon>
        <taxon>Oidiodendron</taxon>
    </lineage>
</organism>
<proteinExistence type="predicted"/>
<dbReference type="EMBL" id="KN832877">
    <property type="protein sequence ID" value="KIN00766.1"/>
    <property type="molecule type" value="Genomic_DNA"/>
</dbReference>
<dbReference type="AlphaFoldDB" id="A0A0C3GXI4"/>
<reference evidence="3" key="2">
    <citation type="submission" date="2015-01" db="EMBL/GenBank/DDBJ databases">
        <title>Evolutionary Origins and Diversification of the Mycorrhizal Mutualists.</title>
        <authorList>
            <consortium name="DOE Joint Genome Institute"/>
            <consortium name="Mycorrhizal Genomics Consortium"/>
            <person name="Kohler A."/>
            <person name="Kuo A."/>
            <person name="Nagy L.G."/>
            <person name="Floudas D."/>
            <person name="Copeland A."/>
            <person name="Barry K.W."/>
            <person name="Cichocki N."/>
            <person name="Veneault-Fourrey C."/>
            <person name="LaButti K."/>
            <person name="Lindquist E.A."/>
            <person name="Lipzen A."/>
            <person name="Lundell T."/>
            <person name="Morin E."/>
            <person name="Murat C."/>
            <person name="Riley R."/>
            <person name="Ohm R."/>
            <person name="Sun H."/>
            <person name="Tunlid A."/>
            <person name="Henrissat B."/>
            <person name="Grigoriev I.V."/>
            <person name="Hibbett D.S."/>
            <person name="Martin F."/>
        </authorList>
    </citation>
    <scope>NUCLEOTIDE SEQUENCE [LARGE SCALE GENOMIC DNA]</scope>
    <source>
        <strain evidence="3">Zn</strain>
    </source>
</reference>
<dbReference type="HOGENOM" id="CLU_054962_1_0_1"/>